<feature type="transmembrane region" description="Helical" evidence="2">
    <location>
        <begin position="7"/>
        <end position="29"/>
    </location>
</feature>
<keyword evidence="2" id="KW-0812">Transmembrane</keyword>
<feature type="region of interest" description="Disordered" evidence="1">
    <location>
        <begin position="72"/>
        <end position="100"/>
    </location>
</feature>
<keyword evidence="2" id="KW-1133">Transmembrane helix</keyword>
<dbReference type="RefSeq" id="WP_280661711.1">
    <property type="nucleotide sequence ID" value="NZ_CP120374.1"/>
</dbReference>
<evidence type="ECO:0000313" key="4">
    <source>
        <dbReference type="Proteomes" id="UP001229355"/>
    </source>
</evidence>
<dbReference type="InterPro" id="IPR024239">
    <property type="entry name" value="SyrA"/>
</dbReference>
<gene>
    <name evidence="3" type="ORF">PZN02_005053</name>
</gene>
<protein>
    <submittedName>
        <fullName evidence="3">Exopolysaccharide production repressor protein</fullName>
    </submittedName>
</protein>
<keyword evidence="2" id="KW-0472">Membrane</keyword>
<evidence type="ECO:0000256" key="1">
    <source>
        <dbReference type="SAM" id="MobiDB-lite"/>
    </source>
</evidence>
<organism evidence="3 4">
    <name type="scientific">Sinorhizobium garamanticum</name>
    <dbReference type="NCBI Taxonomy" id="680247"/>
    <lineage>
        <taxon>Bacteria</taxon>
        <taxon>Pseudomonadati</taxon>
        <taxon>Pseudomonadota</taxon>
        <taxon>Alphaproteobacteria</taxon>
        <taxon>Hyphomicrobiales</taxon>
        <taxon>Rhizobiaceae</taxon>
        <taxon>Sinorhizobium/Ensifer group</taxon>
        <taxon>Sinorhizobium</taxon>
    </lineage>
</organism>
<name>A0ABY8DJP4_9HYPH</name>
<dbReference type="Proteomes" id="UP001229355">
    <property type="component" value="Chromosome 2"/>
</dbReference>
<proteinExistence type="predicted"/>
<keyword evidence="4" id="KW-1185">Reference proteome</keyword>
<accession>A0ABY8DJP4</accession>
<evidence type="ECO:0000256" key="2">
    <source>
        <dbReference type="SAM" id="Phobius"/>
    </source>
</evidence>
<feature type="transmembrane region" description="Helical" evidence="2">
    <location>
        <begin position="41"/>
        <end position="62"/>
    </location>
</feature>
<sequence length="100" mass="11047">MKSFIQLMAAPAVFVQIPLTSFVTGLITYFSEGSIWPALKYAGGCFVLMQLGYFFGVLYLVYHECRNGREDRSALGTSTTPIAHARLGRAHPRTPAARSF</sequence>
<evidence type="ECO:0000313" key="3">
    <source>
        <dbReference type="EMBL" id="WEX89740.1"/>
    </source>
</evidence>
<dbReference type="EMBL" id="CP120374">
    <property type="protein sequence ID" value="WEX89740.1"/>
    <property type="molecule type" value="Genomic_DNA"/>
</dbReference>
<dbReference type="Pfam" id="PF11089">
    <property type="entry name" value="SyrA"/>
    <property type="match status" value="1"/>
</dbReference>
<reference evidence="3 4" key="1">
    <citation type="submission" date="2023-03" db="EMBL/GenBank/DDBJ databases">
        <authorList>
            <person name="Kaur S."/>
            <person name="Espinosa-Saiz D."/>
            <person name="Velazquez E."/>
            <person name="Menendez E."/>
            <person name="diCenzo G.C."/>
        </authorList>
    </citation>
    <scope>NUCLEOTIDE SEQUENCE [LARGE SCALE GENOMIC DNA]</scope>
    <source>
        <strain evidence="3 4">LMG 24692</strain>
    </source>
</reference>